<dbReference type="PANTHER" id="PTHR35006:SF3">
    <property type="entry name" value="GLYOXALASE FAMILY PROTEIN (AFU_ORTHOLOGUE AFUA_3G06020)"/>
    <property type="match status" value="1"/>
</dbReference>
<dbReference type="PANTHER" id="PTHR35006">
    <property type="entry name" value="GLYOXALASE FAMILY PROTEIN (AFU_ORTHOLOGUE AFUA_5G14830)"/>
    <property type="match status" value="1"/>
</dbReference>
<evidence type="ECO:0000259" key="2">
    <source>
        <dbReference type="PROSITE" id="PS51819"/>
    </source>
</evidence>
<feature type="compositionally biased region" description="Low complexity" evidence="1">
    <location>
        <begin position="269"/>
        <end position="288"/>
    </location>
</feature>
<feature type="compositionally biased region" description="Basic and acidic residues" evidence="1">
    <location>
        <begin position="770"/>
        <end position="784"/>
    </location>
</feature>
<feature type="region of interest" description="Disordered" evidence="1">
    <location>
        <begin position="471"/>
        <end position="610"/>
    </location>
</feature>
<evidence type="ECO:0000313" key="3">
    <source>
        <dbReference type="EMBL" id="KEQ67042.1"/>
    </source>
</evidence>
<feature type="domain" description="VOC" evidence="2">
    <location>
        <begin position="2"/>
        <end position="119"/>
    </location>
</feature>
<dbReference type="AlphaFoldDB" id="A0A074WAT4"/>
<feature type="compositionally biased region" description="Basic and acidic residues" evidence="1">
    <location>
        <begin position="741"/>
        <end position="758"/>
    </location>
</feature>
<evidence type="ECO:0000256" key="1">
    <source>
        <dbReference type="SAM" id="MobiDB-lite"/>
    </source>
</evidence>
<dbReference type="InterPro" id="IPR037523">
    <property type="entry name" value="VOC_core"/>
</dbReference>
<feature type="compositionally biased region" description="Basic and acidic residues" evidence="1">
    <location>
        <begin position="488"/>
        <end position="502"/>
    </location>
</feature>
<name>A0A074WAT4_AURM1</name>
<dbReference type="InterPro" id="IPR029068">
    <property type="entry name" value="Glyas_Bleomycin-R_OHBP_Dase"/>
</dbReference>
<dbReference type="RefSeq" id="XP_040884065.1">
    <property type="nucleotide sequence ID" value="XM_041023944.1"/>
</dbReference>
<feature type="compositionally biased region" description="Low complexity" evidence="1">
    <location>
        <begin position="244"/>
        <end position="261"/>
    </location>
</feature>
<organism evidence="3 4">
    <name type="scientific">Aureobasidium melanogenum (strain CBS 110374)</name>
    <name type="common">Aureobasidium pullulans var. melanogenum</name>
    <dbReference type="NCBI Taxonomy" id="1043003"/>
    <lineage>
        <taxon>Eukaryota</taxon>
        <taxon>Fungi</taxon>
        <taxon>Dikarya</taxon>
        <taxon>Ascomycota</taxon>
        <taxon>Pezizomycotina</taxon>
        <taxon>Dothideomycetes</taxon>
        <taxon>Dothideomycetidae</taxon>
        <taxon>Dothideales</taxon>
        <taxon>Saccotheciaceae</taxon>
        <taxon>Aureobasidium</taxon>
    </lineage>
</organism>
<dbReference type="HOGENOM" id="CLU_347476_0_0_1"/>
<feature type="compositionally biased region" description="Polar residues" evidence="1">
    <location>
        <begin position="565"/>
        <end position="577"/>
    </location>
</feature>
<dbReference type="SUPFAM" id="SSF54593">
    <property type="entry name" value="Glyoxalase/Bleomycin resistance protein/Dihydroxybiphenyl dioxygenase"/>
    <property type="match status" value="1"/>
</dbReference>
<evidence type="ECO:0000313" key="4">
    <source>
        <dbReference type="Proteomes" id="UP000030672"/>
    </source>
</evidence>
<feature type="compositionally biased region" description="Low complexity" evidence="1">
    <location>
        <begin position="189"/>
        <end position="202"/>
    </location>
</feature>
<dbReference type="EMBL" id="KL584824">
    <property type="protein sequence ID" value="KEQ67042.1"/>
    <property type="molecule type" value="Genomic_DNA"/>
</dbReference>
<sequence length="855" mass="92776">MPVSHVGLTVSHVPSACSFFLSALQPLGYKYVGNQGDSVGFGTDDADFFLSPELPGIARSNAHVAFSATSRSAVRDFYAAALTAGGQPNGAPAFRGCNDCIFNAAVLDLDGNSIEVIYHQVDDDDRYTTTSGGSRVLTWRRGIVNVLGDEDRTTFVSAHRNQPDVESISPSSVVETTTRSNAPSVTRKPSMPTASTSSSESGFQITGKAIIGTILGAAAGAAVAYAMVKSEQDSAQQEADFAEAMSMKSASSRAPSKAPSKIVPSQAQTSKAKTVLSSATTSKTAKASRVPEQRAETVASRPRTRVHRNYSTTDSVVASRVMEQFSDVESEIPLRSHKTRSVRAIEAAPEPQPIDSKSYHSPTYVSLAPTSRASKKTEKSEAVYLPASQVVVQSPSRSQSGQHSRALTERHIEYVPASEVSRRPSIVTRRTVTSPPSVCNTDRQIEYIPAQAQEWPPQDLVVARRDSAMSMYSVHSSKNKHSKYSHKPHQDERGDISPDRASRHSHRSSKHREHSTVGRRSNYRETSRDRSRRHRSSSRHRSTTSTRSSRHQSTSHRDESPFDGSDTSTIKASQVNRSRCESAAGVPLPGSRKTSVVSAAEVPLPSSRKTSVVSAAEYALPVSRRTSIVSGADMPLPDSRRPSLVSAVERPLPMSRADSTISAHQIALPESRAGSIIGSILGRQASVYEGASAAGVPLPESRKTSIVGSLLDEPIPRIDDLETVAPDDSISCVASRHSRHKHDEPRHRERSHDRESRKSSSSKKHRSRSLHGEGSRRSGRHSEVDSDATVKPSRSSKYSVASLPVHARSRTGIEKDEKRGQRSFVSEGLGVPRSEKPKCRSGRGSLEHRPRPFLW</sequence>
<keyword evidence="4" id="KW-1185">Reference proteome</keyword>
<feature type="region of interest" description="Disordered" evidence="1">
    <location>
        <begin position="729"/>
        <end position="855"/>
    </location>
</feature>
<accession>A0A074WAT4</accession>
<feature type="compositionally biased region" description="Basic residues" evidence="1">
    <location>
        <begin position="477"/>
        <end position="487"/>
    </location>
</feature>
<protein>
    <recommendedName>
        <fullName evidence="2">VOC domain-containing protein</fullName>
    </recommendedName>
</protein>
<dbReference type="PROSITE" id="PS51819">
    <property type="entry name" value="VOC"/>
    <property type="match status" value="1"/>
</dbReference>
<dbReference type="STRING" id="1043003.A0A074WAT4"/>
<feature type="compositionally biased region" description="Basic residues" evidence="1">
    <location>
        <begin position="503"/>
        <end position="513"/>
    </location>
</feature>
<dbReference type="Gene3D" id="3.10.180.10">
    <property type="entry name" value="2,3-Dihydroxybiphenyl 1,2-Dioxygenase, domain 1"/>
    <property type="match status" value="1"/>
</dbReference>
<feature type="compositionally biased region" description="Basic and acidic residues" evidence="1">
    <location>
        <begin position="845"/>
        <end position="855"/>
    </location>
</feature>
<gene>
    <name evidence="3" type="ORF">M437DRAFT_61495</name>
</gene>
<feature type="compositionally biased region" description="Basic residues" evidence="1">
    <location>
        <begin position="760"/>
        <end position="769"/>
    </location>
</feature>
<feature type="region of interest" description="Disordered" evidence="1">
    <location>
        <begin position="160"/>
        <end position="202"/>
    </location>
</feature>
<feature type="compositionally biased region" description="Polar residues" evidence="1">
    <location>
        <begin position="168"/>
        <end position="184"/>
    </location>
</feature>
<reference evidence="3 4" key="1">
    <citation type="journal article" date="2014" name="BMC Genomics">
        <title>Genome sequencing of four Aureobasidium pullulans varieties: biotechnological potential, stress tolerance, and description of new species.</title>
        <authorList>
            <person name="Gostin Ar C."/>
            <person name="Ohm R.A."/>
            <person name="Kogej T."/>
            <person name="Sonjak S."/>
            <person name="Turk M."/>
            <person name="Zajc J."/>
            <person name="Zalar P."/>
            <person name="Grube M."/>
            <person name="Sun H."/>
            <person name="Han J."/>
            <person name="Sharma A."/>
            <person name="Chiniquy J."/>
            <person name="Ngan C.Y."/>
            <person name="Lipzen A."/>
            <person name="Barry K."/>
            <person name="Grigoriev I.V."/>
            <person name="Gunde-Cimerman N."/>
        </authorList>
    </citation>
    <scope>NUCLEOTIDE SEQUENCE [LARGE SCALE GENOMIC DNA]</scope>
    <source>
        <strain evidence="3 4">CBS 110374</strain>
    </source>
</reference>
<dbReference type="GeneID" id="63917317"/>
<dbReference type="CDD" id="cd07262">
    <property type="entry name" value="VOC_like"/>
    <property type="match status" value="1"/>
</dbReference>
<feature type="compositionally biased region" description="Basic residues" evidence="1">
    <location>
        <begin position="530"/>
        <end position="554"/>
    </location>
</feature>
<feature type="compositionally biased region" description="Basic and acidic residues" evidence="1">
    <location>
        <begin position="811"/>
        <end position="820"/>
    </location>
</feature>
<proteinExistence type="predicted"/>
<dbReference type="Proteomes" id="UP000030672">
    <property type="component" value="Unassembled WGS sequence"/>
</dbReference>
<feature type="region of interest" description="Disordered" evidence="1">
    <location>
        <begin position="239"/>
        <end position="306"/>
    </location>
</feature>